<dbReference type="GO" id="GO:0003677">
    <property type="term" value="F:DNA binding"/>
    <property type="evidence" value="ECO:0007669"/>
    <property type="project" value="UniProtKB-KW"/>
</dbReference>
<keyword evidence="2" id="KW-0238">DNA-binding</keyword>
<dbReference type="GO" id="GO:0000981">
    <property type="term" value="F:DNA-binding transcription factor activity, RNA polymerase II-specific"/>
    <property type="evidence" value="ECO:0007669"/>
    <property type="project" value="InterPro"/>
</dbReference>
<feature type="domain" description="Zn(2)-C6 fungal-type" evidence="6">
    <location>
        <begin position="10"/>
        <end position="38"/>
    </location>
</feature>
<name>A0A319E6U2_ASPSB</name>
<dbReference type="GO" id="GO:0009893">
    <property type="term" value="P:positive regulation of metabolic process"/>
    <property type="evidence" value="ECO:0007669"/>
    <property type="project" value="UniProtKB-ARBA"/>
</dbReference>
<keyword evidence="3" id="KW-0804">Transcription</keyword>
<dbReference type="Pfam" id="PF00172">
    <property type="entry name" value="Zn_clus"/>
    <property type="match status" value="1"/>
</dbReference>
<evidence type="ECO:0000313" key="8">
    <source>
        <dbReference type="Proteomes" id="UP000248423"/>
    </source>
</evidence>
<keyword evidence="8" id="KW-1185">Reference proteome</keyword>
<evidence type="ECO:0000256" key="3">
    <source>
        <dbReference type="ARBA" id="ARBA00023163"/>
    </source>
</evidence>
<keyword evidence="1" id="KW-0805">Transcription regulation</keyword>
<evidence type="ECO:0000256" key="5">
    <source>
        <dbReference type="SAM" id="MobiDB-lite"/>
    </source>
</evidence>
<dbReference type="VEuPathDB" id="FungiDB:BO78DRAFT_224505"/>
<feature type="compositionally biased region" description="Polar residues" evidence="5">
    <location>
        <begin position="64"/>
        <end position="76"/>
    </location>
</feature>
<protein>
    <submittedName>
        <fullName evidence="7">C6 zinc finger domain protein</fullName>
    </submittedName>
</protein>
<evidence type="ECO:0000256" key="2">
    <source>
        <dbReference type="ARBA" id="ARBA00023125"/>
    </source>
</evidence>
<evidence type="ECO:0000259" key="6">
    <source>
        <dbReference type="PROSITE" id="PS50048"/>
    </source>
</evidence>
<dbReference type="SMART" id="SM00066">
    <property type="entry name" value="GAL4"/>
    <property type="match status" value="1"/>
</dbReference>
<dbReference type="CDD" id="cd00067">
    <property type="entry name" value="GAL4"/>
    <property type="match status" value="1"/>
</dbReference>
<dbReference type="InterPro" id="IPR001138">
    <property type="entry name" value="Zn2Cys6_DnaBD"/>
</dbReference>
<dbReference type="Pfam" id="PF11951">
    <property type="entry name" value="Fungal_trans_2"/>
    <property type="match status" value="1"/>
</dbReference>
<accession>A0A319E6U2</accession>
<dbReference type="OrthoDB" id="2991872at2759"/>
<feature type="region of interest" description="Disordered" evidence="5">
    <location>
        <begin position="56"/>
        <end position="76"/>
    </location>
</feature>
<dbReference type="InterPro" id="IPR053175">
    <property type="entry name" value="DHMBA_Reg_Transcription_Factor"/>
</dbReference>
<dbReference type="SUPFAM" id="SSF57701">
    <property type="entry name" value="Zn2/Cys6 DNA-binding domain"/>
    <property type="match status" value="1"/>
</dbReference>
<dbReference type="AlphaFoldDB" id="A0A319E6U2"/>
<dbReference type="PROSITE" id="PS00463">
    <property type="entry name" value="ZN2_CY6_FUNGAL_1"/>
    <property type="match status" value="1"/>
</dbReference>
<evidence type="ECO:0000313" key="7">
    <source>
        <dbReference type="EMBL" id="PYI02308.1"/>
    </source>
</evidence>
<gene>
    <name evidence="7" type="ORF">BO78DRAFT_224505</name>
</gene>
<dbReference type="InterPro" id="IPR021858">
    <property type="entry name" value="Fun_TF"/>
</dbReference>
<reference evidence="7 8" key="1">
    <citation type="submission" date="2018-02" db="EMBL/GenBank/DDBJ databases">
        <title>The genomes of Aspergillus section Nigri reveals drivers in fungal speciation.</title>
        <authorList>
            <consortium name="DOE Joint Genome Institute"/>
            <person name="Vesth T.C."/>
            <person name="Nybo J."/>
            <person name="Theobald S."/>
            <person name="Brandl J."/>
            <person name="Frisvad J.C."/>
            <person name="Nielsen K.F."/>
            <person name="Lyhne E.K."/>
            <person name="Kogle M.E."/>
            <person name="Kuo A."/>
            <person name="Riley R."/>
            <person name="Clum A."/>
            <person name="Nolan M."/>
            <person name="Lipzen A."/>
            <person name="Salamov A."/>
            <person name="Henrissat B."/>
            <person name="Wiebenga A."/>
            <person name="De vries R.P."/>
            <person name="Grigoriev I.V."/>
            <person name="Mortensen U.H."/>
            <person name="Andersen M.R."/>
            <person name="Baker S.E."/>
        </authorList>
    </citation>
    <scope>NUCLEOTIDE SEQUENCE [LARGE SCALE GENOMIC DNA]</scope>
    <source>
        <strain evidence="7 8">CBS 121057</strain>
    </source>
</reference>
<sequence length="538" mass="59589">MVYGGKPSTGCQNCRKRRIKCDETRPHCKACIRTGRSCPGYPHPLDVVLRDQVAFHRKKRDTSSHSTSAVSTPVETASTQSSPAVITLNDAFFSDGCSNNASPPSGPPLLLHTQEAVVPRGLFLSTDDTVTSMFFNSFIYSPRDPLILQGFMDILPDVFFYAQPESPLYLGTLAVSFFSVSAWTGNRVFLQSAEQLFVKALAKTRKALQGDISRNVDDILMAILLLSTYEEFCAMKEGRYPTRTHLRGAVALVNSKSPAQRSSIISLTLESAVQVQLVCLFPIDFTQLTCQVKSSKGLPYPTMPAPSGWPLSPVAPQSATLQLGMATSELASLRQAWDQFNYEGAYPMKETQELLGRALRLDATLEAWTYALPTHWKPVPATSIPQSVRQAGMYKNRCDCYTDLWVAGTWNFYRDSRIVVQNIIRCCLELLPGSPPERIQATKDMTYKLALDICGSVPYILGSQTMSVHVGQQKIEYPEADGRRGTAAHHQTAALIGGWTVSCHLSNLQLFCGSEEMIAWLGEQKERVLRIYTFGREA</sequence>
<dbReference type="PANTHER" id="PTHR38791:SF5">
    <property type="entry name" value="TRANSCRIPTION FACTOR DBAG-RELATED"/>
    <property type="match status" value="1"/>
</dbReference>
<dbReference type="PANTHER" id="PTHR38791">
    <property type="entry name" value="ZN(II)2CYS6 TRANSCRIPTION FACTOR (EUROFUNG)-RELATED-RELATED"/>
    <property type="match status" value="1"/>
</dbReference>
<dbReference type="STRING" id="1448318.A0A319E6U2"/>
<proteinExistence type="predicted"/>
<evidence type="ECO:0000256" key="1">
    <source>
        <dbReference type="ARBA" id="ARBA00023015"/>
    </source>
</evidence>
<dbReference type="PROSITE" id="PS50048">
    <property type="entry name" value="ZN2_CY6_FUNGAL_2"/>
    <property type="match status" value="1"/>
</dbReference>
<dbReference type="Gene3D" id="4.10.240.10">
    <property type="entry name" value="Zn(2)-C6 fungal-type DNA-binding domain"/>
    <property type="match status" value="1"/>
</dbReference>
<dbReference type="Proteomes" id="UP000248423">
    <property type="component" value="Unassembled WGS sequence"/>
</dbReference>
<dbReference type="EMBL" id="KZ826397">
    <property type="protein sequence ID" value="PYI02308.1"/>
    <property type="molecule type" value="Genomic_DNA"/>
</dbReference>
<dbReference type="GO" id="GO:0008270">
    <property type="term" value="F:zinc ion binding"/>
    <property type="evidence" value="ECO:0007669"/>
    <property type="project" value="InterPro"/>
</dbReference>
<evidence type="ECO:0000256" key="4">
    <source>
        <dbReference type="ARBA" id="ARBA00023242"/>
    </source>
</evidence>
<dbReference type="InterPro" id="IPR036864">
    <property type="entry name" value="Zn2-C6_fun-type_DNA-bd_sf"/>
</dbReference>
<keyword evidence="4" id="KW-0539">Nucleus</keyword>
<organism evidence="7 8">
    <name type="scientific">Aspergillus sclerotiicarbonarius (strain CBS 121057 / IBT 28362)</name>
    <dbReference type="NCBI Taxonomy" id="1448318"/>
    <lineage>
        <taxon>Eukaryota</taxon>
        <taxon>Fungi</taxon>
        <taxon>Dikarya</taxon>
        <taxon>Ascomycota</taxon>
        <taxon>Pezizomycotina</taxon>
        <taxon>Eurotiomycetes</taxon>
        <taxon>Eurotiomycetidae</taxon>
        <taxon>Eurotiales</taxon>
        <taxon>Aspergillaceae</taxon>
        <taxon>Aspergillus</taxon>
        <taxon>Aspergillus subgen. Circumdati</taxon>
    </lineage>
</organism>